<keyword evidence="2" id="KW-0812">Transmembrane</keyword>
<sequence length="265" mass="30580">MTDTPVDKAPATESPAAEPAPGRVLPWGDVLPEHFQLLRLLALPSDRISGPRPLRFMQAAHAERHGPQYSLLRMEVQVPGQHVRKEQNRLDVWVDHEQQVAWSEPATLNMEPANRGLGRYLLAQAAGWLQKRWPHYRIEGQELPNRDAIVENTRLRRDHVLRVHGFDVEYADPQHLKGRYRELKVNQLLPQWNTEKVQPVDILDAATLLQAGDQHIQELENTLRKRDEHIAKYRREDGSLRFTIVCLIAFAVFQAGLLIWMATHR</sequence>
<keyword evidence="2" id="KW-0472">Membrane</keyword>
<dbReference type="EMBL" id="JAAOCA010000010">
    <property type="protein sequence ID" value="MBD1599082.1"/>
    <property type="molecule type" value="Genomic_DNA"/>
</dbReference>
<evidence type="ECO:0000256" key="2">
    <source>
        <dbReference type="SAM" id="Phobius"/>
    </source>
</evidence>
<dbReference type="RefSeq" id="WP_190420047.1">
    <property type="nucleotide sequence ID" value="NZ_JAAOCA010000010.1"/>
</dbReference>
<comment type="caution">
    <text evidence="3">The sequence shown here is derived from an EMBL/GenBank/DDBJ whole genome shotgun (WGS) entry which is preliminary data.</text>
</comment>
<dbReference type="Proteomes" id="UP000805841">
    <property type="component" value="Unassembled WGS sequence"/>
</dbReference>
<name>A0ABR7Z0X1_9PSED</name>
<protein>
    <recommendedName>
        <fullName evidence="5">N-acetyltransferase domain-containing protein</fullName>
    </recommendedName>
</protein>
<feature type="compositionally biased region" description="Low complexity" evidence="1">
    <location>
        <begin position="9"/>
        <end position="21"/>
    </location>
</feature>
<evidence type="ECO:0000313" key="3">
    <source>
        <dbReference type="EMBL" id="MBD1599082.1"/>
    </source>
</evidence>
<keyword evidence="2" id="KW-1133">Transmembrane helix</keyword>
<organism evidence="3 4">
    <name type="scientific">Pseudomonas typographi</name>
    <dbReference type="NCBI Taxonomy" id="2715964"/>
    <lineage>
        <taxon>Bacteria</taxon>
        <taxon>Pseudomonadati</taxon>
        <taxon>Pseudomonadota</taxon>
        <taxon>Gammaproteobacteria</taxon>
        <taxon>Pseudomonadales</taxon>
        <taxon>Pseudomonadaceae</taxon>
        <taxon>Pseudomonas</taxon>
    </lineage>
</organism>
<feature type="region of interest" description="Disordered" evidence="1">
    <location>
        <begin position="1"/>
        <end position="23"/>
    </location>
</feature>
<evidence type="ECO:0000313" key="4">
    <source>
        <dbReference type="Proteomes" id="UP000805841"/>
    </source>
</evidence>
<evidence type="ECO:0008006" key="5">
    <source>
        <dbReference type="Google" id="ProtNLM"/>
    </source>
</evidence>
<keyword evidence="4" id="KW-1185">Reference proteome</keyword>
<proteinExistence type="predicted"/>
<gene>
    <name evidence="3" type="ORF">HAQ05_10245</name>
</gene>
<feature type="transmembrane region" description="Helical" evidence="2">
    <location>
        <begin position="242"/>
        <end position="262"/>
    </location>
</feature>
<reference evidence="3 4" key="1">
    <citation type="journal article" date="2020" name="Insects">
        <title>Bacteria Belonging to Pseudomonas typographi sp. nov. from the Bark Beetle Ips typographus Have Genomic Potential to Aid in the Host Ecology.</title>
        <authorList>
            <person name="Peral-Aranega E."/>
            <person name="Saati-Santamaria Z."/>
            <person name="Kolarik M."/>
            <person name="Rivas R."/>
            <person name="Garcia-Fraile P."/>
        </authorList>
    </citation>
    <scope>NUCLEOTIDE SEQUENCE [LARGE SCALE GENOMIC DNA]</scope>
    <source>
        <strain evidence="3 4">CA3A</strain>
    </source>
</reference>
<accession>A0ABR7Z0X1</accession>
<evidence type="ECO:0000256" key="1">
    <source>
        <dbReference type="SAM" id="MobiDB-lite"/>
    </source>
</evidence>